<keyword evidence="3 6" id="KW-0812">Transmembrane</keyword>
<dbReference type="InterPro" id="IPR023616">
    <property type="entry name" value="Cyt_c_oxase-like_su1_dom"/>
</dbReference>
<dbReference type="InterPro" id="IPR036927">
    <property type="entry name" value="Cyt_c_oxase-like_su1_sf"/>
</dbReference>
<comment type="similarity">
    <text evidence="6">Belongs to the heme-copper respiratory oxidase family.</text>
</comment>
<keyword evidence="5 7" id="KW-0472">Membrane</keyword>
<feature type="transmembrane region" description="Helical" evidence="7">
    <location>
        <begin position="222"/>
        <end position="246"/>
    </location>
</feature>
<sequence length="566" mass="63147">MSSQPTHYPADLDSVHRLTGAYIIVALISLTLANVPSVYQALDSAGINLYAALPIFRSYYQGLTLHGVGNVLLWTTFFICGFLSFTMVYALRRPLASMRLAWATFWIMLVGLVLTVIAILANQATVLYTFYPPMRAHPAFYIGLTLVVVGTWLVLLNFVMTYRRWRASHPGEPTPLAAFGSLITFVMWTIASAGVAIEMVFLLIPWSLGLVSAIDPLLARSLFWFTGHPIVYFWLLPAVVSWYTMLPKIAGGRLFSETVARIAFIIFLIYSLPVGLHHQYTDPGISEWWKLVHAFFTFIVFFASLLTMFNVAATLENAGRARGARGWLNWILPLPWHEPAFVSQVLGMLLFIFGGISGLANASYNVNLVVHNTRWIVGHFHLTVGAAVTLTFMGITYWLVPYLTGRALWSRRLALVQAWSFFVGEVIFSETLHRLGLLGMPRRSQISAAEYVMPEWQSFIGMPLVGIGGTIMFVSGILYLLNIVLTVTASRQPARVEVPLAGTAGFFAGDLSFGGVGAGIESFPLFAFLGFSQEGWRLLIRLIWEFLPDSELHVIILCYLPFHNRI</sequence>
<comment type="subcellular location">
    <subcellularLocation>
        <location evidence="1">Membrane</location>
        <topology evidence="1">Multi-pass membrane protein</topology>
    </subcellularLocation>
</comment>
<dbReference type="PROSITE" id="PS00077">
    <property type="entry name" value="COX1_CUB"/>
    <property type="match status" value="1"/>
</dbReference>
<comment type="caution">
    <text evidence="9">The sequence shown here is derived from an EMBL/GenBank/DDBJ whole genome shotgun (WGS) entry which is preliminary data.</text>
</comment>
<organism evidence="9">
    <name type="scientific">Thermorudis peleae</name>
    <dbReference type="NCBI Taxonomy" id="1382356"/>
    <lineage>
        <taxon>Bacteria</taxon>
        <taxon>Pseudomonadati</taxon>
        <taxon>Thermomicrobiota</taxon>
        <taxon>Thermomicrobia</taxon>
        <taxon>Thermomicrobia incertae sedis</taxon>
        <taxon>Thermorudis</taxon>
    </lineage>
</organism>
<name>A0A831TJR2_9BACT</name>
<keyword evidence="6" id="KW-0408">Iron</keyword>
<feature type="transmembrane region" description="Helical" evidence="7">
    <location>
        <begin position="71"/>
        <end position="91"/>
    </location>
</feature>
<dbReference type="SUPFAM" id="SSF81442">
    <property type="entry name" value="Cytochrome c oxidase subunit I-like"/>
    <property type="match status" value="1"/>
</dbReference>
<dbReference type="Gene3D" id="1.20.210.10">
    <property type="entry name" value="Cytochrome c oxidase-like, subunit I domain"/>
    <property type="match status" value="1"/>
</dbReference>
<dbReference type="PANTHER" id="PTHR10422:SF40">
    <property type="entry name" value="CYTOCHROME C OXIDASE SUBUNIT I"/>
    <property type="match status" value="1"/>
</dbReference>
<dbReference type="GO" id="GO:0020037">
    <property type="term" value="F:heme binding"/>
    <property type="evidence" value="ECO:0007669"/>
    <property type="project" value="InterPro"/>
</dbReference>
<keyword evidence="6" id="KW-0349">Heme</keyword>
<proteinExistence type="inferred from homology"/>
<feature type="transmembrane region" description="Helical" evidence="7">
    <location>
        <begin position="174"/>
        <end position="202"/>
    </location>
</feature>
<evidence type="ECO:0000256" key="1">
    <source>
        <dbReference type="ARBA" id="ARBA00004141"/>
    </source>
</evidence>
<feature type="transmembrane region" description="Helical" evidence="7">
    <location>
        <begin position="380"/>
        <end position="400"/>
    </location>
</feature>
<evidence type="ECO:0000256" key="5">
    <source>
        <dbReference type="ARBA" id="ARBA00023136"/>
    </source>
</evidence>
<feature type="transmembrane region" description="Helical" evidence="7">
    <location>
        <begin position="140"/>
        <end position="162"/>
    </location>
</feature>
<protein>
    <submittedName>
        <fullName evidence="9">Cytochrome C oxidase subunit I</fullName>
    </submittedName>
</protein>
<feature type="transmembrane region" description="Helical" evidence="7">
    <location>
        <begin position="412"/>
        <end position="432"/>
    </location>
</feature>
<reference evidence="9" key="1">
    <citation type="journal article" date="2020" name="mSystems">
        <title>Genome- and Community-Level Interaction Insights into Carbon Utilization and Element Cycling Functions of Hydrothermarchaeota in Hydrothermal Sediment.</title>
        <authorList>
            <person name="Zhou Z."/>
            <person name="Liu Y."/>
            <person name="Xu W."/>
            <person name="Pan J."/>
            <person name="Luo Z.H."/>
            <person name="Li M."/>
        </authorList>
    </citation>
    <scope>NUCLEOTIDE SEQUENCE [LARGE SCALE GENOMIC DNA]</scope>
    <source>
        <strain evidence="9">SpSt-210</strain>
    </source>
</reference>
<dbReference type="EMBL" id="DSIY01000267">
    <property type="protein sequence ID" value="HEG92058.1"/>
    <property type="molecule type" value="Genomic_DNA"/>
</dbReference>
<dbReference type="GO" id="GO:0009060">
    <property type="term" value="P:aerobic respiration"/>
    <property type="evidence" value="ECO:0007669"/>
    <property type="project" value="InterPro"/>
</dbReference>
<dbReference type="PRINTS" id="PR01165">
    <property type="entry name" value="CYCOXIDASEI"/>
</dbReference>
<dbReference type="PROSITE" id="PS50855">
    <property type="entry name" value="COX1"/>
    <property type="match status" value="1"/>
</dbReference>
<feature type="transmembrane region" description="Helical" evidence="7">
    <location>
        <begin position="340"/>
        <end position="360"/>
    </location>
</feature>
<dbReference type="GO" id="GO:0016020">
    <property type="term" value="C:membrane"/>
    <property type="evidence" value="ECO:0007669"/>
    <property type="project" value="UniProtKB-SubCell"/>
</dbReference>
<dbReference type="PANTHER" id="PTHR10422">
    <property type="entry name" value="CYTOCHROME C OXIDASE SUBUNIT 1"/>
    <property type="match status" value="1"/>
</dbReference>
<evidence type="ECO:0000256" key="3">
    <source>
        <dbReference type="ARBA" id="ARBA00022692"/>
    </source>
</evidence>
<evidence type="ECO:0000256" key="7">
    <source>
        <dbReference type="SAM" id="Phobius"/>
    </source>
</evidence>
<keyword evidence="6" id="KW-0249">Electron transport</keyword>
<feature type="transmembrane region" description="Helical" evidence="7">
    <location>
        <begin position="460"/>
        <end position="485"/>
    </location>
</feature>
<accession>A0A831TJR2</accession>
<keyword evidence="6" id="KW-0813">Transport</keyword>
<evidence type="ECO:0000256" key="2">
    <source>
        <dbReference type="ARBA" id="ARBA00022660"/>
    </source>
</evidence>
<feature type="domain" description="Cytochrome oxidase subunit I profile" evidence="8">
    <location>
        <begin position="22"/>
        <end position="485"/>
    </location>
</feature>
<dbReference type="AlphaFoldDB" id="A0A831TJR2"/>
<dbReference type="Pfam" id="PF00115">
    <property type="entry name" value="COX1"/>
    <property type="match status" value="1"/>
</dbReference>
<evidence type="ECO:0000313" key="9">
    <source>
        <dbReference type="EMBL" id="HEG92058.1"/>
    </source>
</evidence>
<feature type="transmembrane region" description="Helical" evidence="7">
    <location>
        <begin position="288"/>
        <end position="312"/>
    </location>
</feature>
<keyword evidence="4 7" id="KW-1133">Transmembrane helix</keyword>
<dbReference type="InterPro" id="IPR000883">
    <property type="entry name" value="Cyt_C_Oxase_1"/>
</dbReference>
<feature type="transmembrane region" description="Helical" evidence="7">
    <location>
        <begin position="21"/>
        <end position="39"/>
    </location>
</feature>
<feature type="transmembrane region" description="Helical" evidence="7">
    <location>
        <begin position="100"/>
        <end position="120"/>
    </location>
</feature>
<evidence type="ECO:0000256" key="6">
    <source>
        <dbReference type="RuleBase" id="RU000370"/>
    </source>
</evidence>
<keyword evidence="2 6" id="KW-0679">Respiratory chain</keyword>
<dbReference type="InterPro" id="IPR023615">
    <property type="entry name" value="Cyt_c_Oxase_su1_BS"/>
</dbReference>
<gene>
    <name evidence="9" type="ORF">ENP34_11580</name>
</gene>
<feature type="transmembrane region" description="Helical" evidence="7">
    <location>
        <begin position="258"/>
        <end position="276"/>
    </location>
</feature>
<evidence type="ECO:0000256" key="4">
    <source>
        <dbReference type="ARBA" id="ARBA00022989"/>
    </source>
</evidence>
<dbReference type="GO" id="GO:0004129">
    <property type="term" value="F:cytochrome-c oxidase activity"/>
    <property type="evidence" value="ECO:0007669"/>
    <property type="project" value="InterPro"/>
</dbReference>
<keyword evidence="6" id="KW-0479">Metal-binding</keyword>
<evidence type="ECO:0000259" key="8">
    <source>
        <dbReference type="PROSITE" id="PS50855"/>
    </source>
</evidence>